<accession>A0A9D4TAZ7</accession>
<name>A0A9D4TAZ7_RHISA</name>
<evidence type="ECO:0000313" key="3">
    <source>
        <dbReference type="Proteomes" id="UP000821837"/>
    </source>
</evidence>
<reference evidence="2" key="1">
    <citation type="journal article" date="2020" name="Cell">
        <title>Large-Scale Comparative Analyses of Tick Genomes Elucidate Their Genetic Diversity and Vector Capacities.</title>
        <authorList>
            <consortium name="Tick Genome and Microbiome Consortium (TIGMIC)"/>
            <person name="Jia N."/>
            <person name="Wang J."/>
            <person name="Shi W."/>
            <person name="Du L."/>
            <person name="Sun Y."/>
            <person name="Zhan W."/>
            <person name="Jiang J.F."/>
            <person name="Wang Q."/>
            <person name="Zhang B."/>
            <person name="Ji P."/>
            <person name="Bell-Sakyi L."/>
            <person name="Cui X.M."/>
            <person name="Yuan T.T."/>
            <person name="Jiang B.G."/>
            <person name="Yang W.F."/>
            <person name="Lam T.T."/>
            <person name="Chang Q.C."/>
            <person name="Ding S.J."/>
            <person name="Wang X.J."/>
            <person name="Zhu J.G."/>
            <person name="Ruan X.D."/>
            <person name="Zhao L."/>
            <person name="Wei J.T."/>
            <person name="Ye R.Z."/>
            <person name="Que T.C."/>
            <person name="Du C.H."/>
            <person name="Zhou Y.H."/>
            <person name="Cheng J.X."/>
            <person name="Dai P.F."/>
            <person name="Guo W.B."/>
            <person name="Han X.H."/>
            <person name="Huang E.J."/>
            <person name="Li L.F."/>
            <person name="Wei W."/>
            <person name="Gao Y.C."/>
            <person name="Liu J.Z."/>
            <person name="Shao H.Z."/>
            <person name="Wang X."/>
            <person name="Wang C.C."/>
            <person name="Yang T.C."/>
            <person name="Huo Q.B."/>
            <person name="Li W."/>
            <person name="Chen H.Y."/>
            <person name="Chen S.E."/>
            <person name="Zhou L.G."/>
            <person name="Ni X.B."/>
            <person name="Tian J.H."/>
            <person name="Sheng Y."/>
            <person name="Liu T."/>
            <person name="Pan Y.S."/>
            <person name="Xia L.Y."/>
            <person name="Li J."/>
            <person name="Zhao F."/>
            <person name="Cao W.C."/>
        </authorList>
    </citation>
    <scope>NUCLEOTIDE SEQUENCE</scope>
    <source>
        <strain evidence="2">Rsan-2018</strain>
    </source>
</reference>
<dbReference type="EMBL" id="JABSTV010001245">
    <property type="protein sequence ID" value="KAH7984115.1"/>
    <property type="molecule type" value="Genomic_DNA"/>
</dbReference>
<dbReference type="AlphaFoldDB" id="A0A9D4TAZ7"/>
<feature type="region of interest" description="Disordered" evidence="1">
    <location>
        <begin position="63"/>
        <end position="115"/>
    </location>
</feature>
<proteinExistence type="predicted"/>
<dbReference type="VEuPathDB" id="VectorBase:RSAN_036204"/>
<evidence type="ECO:0000256" key="1">
    <source>
        <dbReference type="SAM" id="MobiDB-lite"/>
    </source>
</evidence>
<organism evidence="2 3">
    <name type="scientific">Rhipicephalus sanguineus</name>
    <name type="common">Brown dog tick</name>
    <name type="synonym">Ixodes sanguineus</name>
    <dbReference type="NCBI Taxonomy" id="34632"/>
    <lineage>
        <taxon>Eukaryota</taxon>
        <taxon>Metazoa</taxon>
        <taxon>Ecdysozoa</taxon>
        <taxon>Arthropoda</taxon>
        <taxon>Chelicerata</taxon>
        <taxon>Arachnida</taxon>
        <taxon>Acari</taxon>
        <taxon>Parasitiformes</taxon>
        <taxon>Ixodida</taxon>
        <taxon>Ixodoidea</taxon>
        <taxon>Ixodidae</taxon>
        <taxon>Rhipicephalinae</taxon>
        <taxon>Rhipicephalus</taxon>
        <taxon>Rhipicephalus</taxon>
    </lineage>
</organism>
<reference evidence="2" key="2">
    <citation type="submission" date="2021-09" db="EMBL/GenBank/DDBJ databases">
        <authorList>
            <person name="Jia N."/>
            <person name="Wang J."/>
            <person name="Shi W."/>
            <person name="Du L."/>
            <person name="Sun Y."/>
            <person name="Zhan W."/>
            <person name="Jiang J."/>
            <person name="Wang Q."/>
            <person name="Zhang B."/>
            <person name="Ji P."/>
            <person name="Sakyi L.B."/>
            <person name="Cui X."/>
            <person name="Yuan T."/>
            <person name="Jiang B."/>
            <person name="Yang W."/>
            <person name="Lam T.T.-Y."/>
            <person name="Chang Q."/>
            <person name="Ding S."/>
            <person name="Wang X."/>
            <person name="Zhu J."/>
            <person name="Ruan X."/>
            <person name="Zhao L."/>
            <person name="Wei J."/>
            <person name="Que T."/>
            <person name="Du C."/>
            <person name="Cheng J."/>
            <person name="Dai P."/>
            <person name="Han X."/>
            <person name="Huang E."/>
            <person name="Gao Y."/>
            <person name="Liu J."/>
            <person name="Shao H."/>
            <person name="Ye R."/>
            <person name="Li L."/>
            <person name="Wei W."/>
            <person name="Wang X."/>
            <person name="Wang C."/>
            <person name="Huo Q."/>
            <person name="Li W."/>
            <person name="Guo W."/>
            <person name="Chen H."/>
            <person name="Chen S."/>
            <person name="Zhou L."/>
            <person name="Zhou L."/>
            <person name="Ni X."/>
            <person name="Tian J."/>
            <person name="Zhou Y."/>
            <person name="Sheng Y."/>
            <person name="Liu T."/>
            <person name="Pan Y."/>
            <person name="Xia L."/>
            <person name="Li J."/>
            <person name="Zhao F."/>
            <person name="Cao W."/>
        </authorList>
    </citation>
    <scope>NUCLEOTIDE SEQUENCE</scope>
    <source>
        <strain evidence="2">Rsan-2018</strain>
        <tissue evidence="2">Larvae</tissue>
    </source>
</reference>
<protein>
    <submittedName>
        <fullName evidence="2">Uncharacterized protein</fullName>
    </submittedName>
</protein>
<feature type="compositionally biased region" description="Basic and acidic residues" evidence="1">
    <location>
        <begin position="74"/>
        <end position="90"/>
    </location>
</feature>
<comment type="caution">
    <text evidence="2">The sequence shown here is derived from an EMBL/GenBank/DDBJ whole genome shotgun (WGS) entry which is preliminary data.</text>
</comment>
<sequence>MVGSLDHMSRFKVVAVYPMDTSIGLLYRFQGLAIPSSFSISEFAYNVCCERAQRMNYTGLPKTECEADEEPSEENVHFEDMSAEDEHVESKVASGNVASAPKDSVPAASNRTSST</sequence>
<evidence type="ECO:0000313" key="2">
    <source>
        <dbReference type="EMBL" id="KAH7984115.1"/>
    </source>
</evidence>
<dbReference type="Proteomes" id="UP000821837">
    <property type="component" value="Chromosome 1"/>
</dbReference>
<keyword evidence="3" id="KW-1185">Reference proteome</keyword>
<gene>
    <name evidence="2" type="ORF">HPB52_017155</name>
</gene>